<dbReference type="InterPro" id="IPR002126">
    <property type="entry name" value="Cadherin-like_dom"/>
</dbReference>
<evidence type="ECO:0000256" key="9">
    <source>
        <dbReference type="PROSITE-ProRule" id="PRU00043"/>
    </source>
</evidence>
<proteinExistence type="predicted"/>
<evidence type="ECO:0000256" key="2">
    <source>
        <dbReference type="ARBA" id="ARBA00022692"/>
    </source>
</evidence>
<evidence type="ECO:0000256" key="6">
    <source>
        <dbReference type="ARBA" id="ARBA00022989"/>
    </source>
</evidence>
<dbReference type="PANTHER" id="PTHR24028:SF296">
    <property type="entry name" value="PROTOCADHERIN 1 GAMMA 11 PRECURSOR-RELATED"/>
    <property type="match status" value="1"/>
</dbReference>
<dbReference type="PROSITE" id="PS50268">
    <property type="entry name" value="CADHERIN_2"/>
    <property type="match status" value="1"/>
</dbReference>
<dbReference type="InterPro" id="IPR015919">
    <property type="entry name" value="Cadherin-like_sf"/>
</dbReference>
<dbReference type="PRINTS" id="PR00205">
    <property type="entry name" value="CADHERIN"/>
</dbReference>
<dbReference type="CDD" id="cd11304">
    <property type="entry name" value="Cadherin_repeat"/>
    <property type="match status" value="2"/>
</dbReference>
<accession>A0A3B4Z3G1</accession>
<comment type="subcellular location">
    <subcellularLocation>
        <location evidence="1">Membrane</location>
        <topology evidence="1">Single-pass membrane protein</topology>
    </subcellularLocation>
</comment>
<dbReference type="FunFam" id="2.60.40.60:FF:000006">
    <property type="entry name" value="Protocadherin alpha 2"/>
    <property type="match status" value="1"/>
</dbReference>
<evidence type="ECO:0000313" key="11">
    <source>
        <dbReference type="Ensembl" id="ENSSPAP00000003240.1"/>
    </source>
</evidence>
<dbReference type="STRING" id="144197.ENSSPAP00000003240"/>
<evidence type="ECO:0000256" key="1">
    <source>
        <dbReference type="ARBA" id="ARBA00004167"/>
    </source>
</evidence>
<keyword evidence="4 9" id="KW-0106">Calcium</keyword>
<keyword evidence="2" id="KW-0812">Transmembrane</keyword>
<protein>
    <recommendedName>
        <fullName evidence="10">Cadherin domain-containing protein</fullName>
    </recommendedName>
</protein>
<dbReference type="GO" id="GO:0005886">
    <property type="term" value="C:plasma membrane"/>
    <property type="evidence" value="ECO:0007669"/>
    <property type="project" value="InterPro"/>
</dbReference>
<dbReference type="PROSITE" id="PS00232">
    <property type="entry name" value="CADHERIN_1"/>
    <property type="match status" value="1"/>
</dbReference>
<dbReference type="Gene3D" id="2.60.40.60">
    <property type="entry name" value="Cadherins"/>
    <property type="match status" value="2"/>
</dbReference>
<dbReference type="InterPro" id="IPR013164">
    <property type="entry name" value="Cadherin_N"/>
</dbReference>
<keyword evidence="3" id="KW-0677">Repeat</keyword>
<name>A0A3B4Z3G1_9TELE</name>
<evidence type="ECO:0000256" key="7">
    <source>
        <dbReference type="ARBA" id="ARBA00023136"/>
    </source>
</evidence>
<evidence type="ECO:0000256" key="5">
    <source>
        <dbReference type="ARBA" id="ARBA00022889"/>
    </source>
</evidence>
<dbReference type="Ensembl" id="ENSSPAT00000003296.1">
    <property type="protein sequence ID" value="ENSSPAP00000003240.1"/>
    <property type="gene ID" value="ENSSPAG00000002477.1"/>
</dbReference>
<keyword evidence="8" id="KW-0325">Glycoprotein</keyword>
<evidence type="ECO:0000256" key="4">
    <source>
        <dbReference type="ARBA" id="ARBA00022837"/>
    </source>
</evidence>
<evidence type="ECO:0000256" key="3">
    <source>
        <dbReference type="ARBA" id="ARBA00022737"/>
    </source>
</evidence>
<keyword evidence="7" id="KW-0472">Membrane</keyword>
<dbReference type="GO" id="GO:0009653">
    <property type="term" value="P:anatomical structure morphogenesis"/>
    <property type="evidence" value="ECO:0007669"/>
    <property type="project" value="UniProtKB-ARBA"/>
</dbReference>
<dbReference type="PANTHER" id="PTHR24028">
    <property type="entry name" value="CADHERIN-87A"/>
    <property type="match status" value="1"/>
</dbReference>
<keyword evidence="5" id="KW-0130">Cell adhesion</keyword>
<dbReference type="AlphaFoldDB" id="A0A3B4Z3G1"/>
<dbReference type="GeneTree" id="ENSGT00940000165759"/>
<dbReference type="GO" id="GO:0005509">
    <property type="term" value="F:calcium ion binding"/>
    <property type="evidence" value="ECO:0007669"/>
    <property type="project" value="UniProtKB-UniRule"/>
</dbReference>
<organism evidence="11">
    <name type="scientific">Stegastes partitus</name>
    <name type="common">bicolor damselfish</name>
    <dbReference type="NCBI Taxonomy" id="144197"/>
    <lineage>
        <taxon>Eukaryota</taxon>
        <taxon>Metazoa</taxon>
        <taxon>Chordata</taxon>
        <taxon>Craniata</taxon>
        <taxon>Vertebrata</taxon>
        <taxon>Euteleostomi</taxon>
        <taxon>Actinopterygii</taxon>
        <taxon>Neopterygii</taxon>
        <taxon>Teleostei</taxon>
        <taxon>Neoteleostei</taxon>
        <taxon>Acanthomorphata</taxon>
        <taxon>Ovalentaria</taxon>
        <taxon>Pomacentridae</taxon>
        <taxon>Stegastes</taxon>
    </lineage>
</organism>
<feature type="domain" description="Cadherin" evidence="10">
    <location>
        <begin position="87"/>
        <end position="143"/>
    </location>
</feature>
<keyword evidence="6" id="KW-1133">Transmembrane helix</keyword>
<evidence type="ECO:0000256" key="8">
    <source>
        <dbReference type="ARBA" id="ARBA00023180"/>
    </source>
</evidence>
<reference evidence="11" key="1">
    <citation type="submission" date="2023-09" db="UniProtKB">
        <authorList>
            <consortium name="Ensembl"/>
        </authorList>
    </citation>
    <scope>IDENTIFICATION</scope>
</reference>
<dbReference type="Pfam" id="PF08266">
    <property type="entry name" value="Cadherin_2"/>
    <property type="match status" value="1"/>
</dbReference>
<dbReference type="SUPFAM" id="SSF49313">
    <property type="entry name" value="Cadherin-like"/>
    <property type="match status" value="2"/>
</dbReference>
<dbReference type="InterPro" id="IPR020894">
    <property type="entry name" value="Cadherin_CS"/>
</dbReference>
<evidence type="ECO:0000259" key="10">
    <source>
        <dbReference type="PROSITE" id="PS50268"/>
    </source>
</evidence>
<dbReference type="InterPro" id="IPR050174">
    <property type="entry name" value="Protocadherin/Cadherin-CA"/>
</dbReference>
<sequence length="261" mass="29558">LGAMDFGKHPSRTLRWRLCCTQTTQNILLLLFLTHIAAGQIRYSIPEEMKKGSLIGNVAVDLGIDLQRLRSGRARIVSGENIQYTELKADKGTLVVNQRIDREQLCGEVTPCSFSFDLILENPMELHHITVEVLDINDNSPSFHQHDMKLTIGESAAPGARFVLPTANDPDVGVNGLQDYNLSPNENFILKNDAVGQSNIFYNTLQHSPLPYHRGLREERRLCALYGRTFNDNRYLHSDLCSNLKRRNPLSLLVHWLYFSG</sequence>
<dbReference type="GO" id="GO:0007156">
    <property type="term" value="P:homophilic cell adhesion via plasma membrane adhesion molecules"/>
    <property type="evidence" value="ECO:0007669"/>
    <property type="project" value="InterPro"/>
</dbReference>